<accession>A0ABT2TQ33</accession>
<dbReference type="Proteomes" id="UP001652409">
    <property type="component" value="Unassembled WGS sequence"/>
</dbReference>
<organism evidence="1 2">
    <name type="scientific">Blautia ammoniilytica</name>
    <dbReference type="NCBI Taxonomy" id="2981782"/>
    <lineage>
        <taxon>Bacteria</taxon>
        <taxon>Bacillati</taxon>
        <taxon>Bacillota</taxon>
        <taxon>Clostridia</taxon>
        <taxon>Lachnospirales</taxon>
        <taxon>Lachnospiraceae</taxon>
        <taxon>Blautia</taxon>
    </lineage>
</organism>
<dbReference type="EMBL" id="JAOQJL010000004">
    <property type="protein sequence ID" value="MCU6764325.1"/>
    <property type="molecule type" value="Genomic_DNA"/>
</dbReference>
<dbReference type="RefSeq" id="WP_158420562.1">
    <property type="nucleotide sequence ID" value="NZ_JAOQJL010000004.1"/>
</dbReference>
<reference evidence="1 2" key="1">
    <citation type="journal article" date="2021" name="ISME Commun">
        <title>Automated analysis of genomic sequences facilitates high-throughput and comprehensive description of bacteria.</title>
        <authorList>
            <person name="Hitch T.C.A."/>
        </authorList>
    </citation>
    <scope>NUCLEOTIDE SEQUENCE [LARGE SCALE GENOMIC DNA]</scope>
    <source>
        <strain evidence="1 2">Sanger_23</strain>
    </source>
</reference>
<protein>
    <recommendedName>
        <fullName evidence="3">Phage tail protein</fullName>
    </recommendedName>
</protein>
<comment type="caution">
    <text evidence="1">The sequence shown here is derived from an EMBL/GenBank/DDBJ whole genome shotgun (WGS) entry which is preliminary data.</text>
</comment>
<gene>
    <name evidence="1" type="ORF">OCV61_02745</name>
</gene>
<evidence type="ECO:0000313" key="2">
    <source>
        <dbReference type="Proteomes" id="UP001652409"/>
    </source>
</evidence>
<evidence type="ECO:0000313" key="1">
    <source>
        <dbReference type="EMBL" id="MCU6764325.1"/>
    </source>
</evidence>
<proteinExistence type="predicted"/>
<name>A0ABT2TQ33_9FIRM</name>
<sequence>MIERKYLAHYLDSSFGGETAAYVRIGKDLEEYNEELNPDVELKKNILGEQSVHHSGYEAQADVDPFYYEDYDDALSNKILELANTRATGDKCKTTMVDVLLKPGATEDAAPTSVWAYKEDVYIIPNSVGGDTSGIQTPFTVYKAGNRVKGTWNVTTKTFTPDATA</sequence>
<keyword evidence="2" id="KW-1185">Reference proteome</keyword>
<evidence type="ECO:0008006" key="3">
    <source>
        <dbReference type="Google" id="ProtNLM"/>
    </source>
</evidence>